<feature type="region of interest" description="Disordered" evidence="4">
    <location>
        <begin position="1"/>
        <end position="53"/>
    </location>
</feature>
<feature type="compositionally biased region" description="Polar residues" evidence="4">
    <location>
        <begin position="12"/>
        <end position="25"/>
    </location>
</feature>
<dbReference type="OMA" id="RFAYWYF"/>
<dbReference type="Gene3D" id="3.40.50.300">
    <property type="entry name" value="P-loop containing nucleotide triphosphate hydrolases"/>
    <property type="match status" value="1"/>
</dbReference>
<evidence type="ECO:0000313" key="8">
    <source>
        <dbReference type="Proteomes" id="UP000054516"/>
    </source>
</evidence>
<evidence type="ECO:0000259" key="6">
    <source>
        <dbReference type="Pfam" id="PF24883"/>
    </source>
</evidence>
<dbReference type="Pfam" id="PF23397">
    <property type="entry name" value="DUF7104"/>
    <property type="match status" value="13"/>
</dbReference>
<dbReference type="InterPro" id="IPR036770">
    <property type="entry name" value="Ankyrin_rpt-contain_sf"/>
</dbReference>
<feature type="domain" description="NWD NACHT-NTPase N-terminal" evidence="5">
    <location>
        <begin position="97"/>
        <end position="301"/>
    </location>
</feature>
<keyword evidence="1" id="KW-0677">Repeat</keyword>
<keyword evidence="2" id="KW-0040">ANK repeat</keyword>
<dbReference type="InterPro" id="IPR055530">
    <property type="entry name" value="DUF7104"/>
</dbReference>
<dbReference type="Proteomes" id="UP000054516">
    <property type="component" value="Unassembled WGS sequence"/>
</dbReference>
<dbReference type="Gene3D" id="1.20.5.340">
    <property type="match status" value="2"/>
</dbReference>
<dbReference type="InterPro" id="IPR056884">
    <property type="entry name" value="NPHP3-like_N"/>
</dbReference>
<keyword evidence="3" id="KW-0175">Coiled coil</keyword>
<protein>
    <submittedName>
        <fullName evidence="7">Putative ankyrin repeat protein</fullName>
    </submittedName>
</protein>
<feature type="repeat" description="ANK" evidence="2">
    <location>
        <begin position="892"/>
        <end position="924"/>
    </location>
</feature>
<feature type="compositionally biased region" description="Basic residues" evidence="4">
    <location>
        <begin position="1"/>
        <end position="11"/>
    </location>
</feature>
<organism evidence="7">
    <name type="scientific">Rosellinia necatrix</name>
    <name type="common">White root-rot fungus</name>
    <dbReference type="NCBI Taxonomy" id="77044"/>
    <lineage>
        <taxon>Eukaryota</taxon>
        <taxon>Fungi</taxon>
        <taxon>Dikarya</taxon>
        <taxon>Ascomycota</taxon>
        <taxon>Pezizomycotina</taxon>
        <taxon>Sordariomycetes</taxon>
        <taxon>Xylariomycetidae</taxon>
        <taxon>Xylariales</taxon>
        <taxon>Xylariaceae</taxon>
        <taxon>Rosellinia</taxon>
    </lineage>
</organism>
<dbReference type="OrthoDB" id="163438at2759"/>
<dbReference type="Gene3D" id="1.25.40.20">
    <property type="entry name" value="Ankyrin repeat-containing domain"/>
    <property type="match status" value="1"/>
</dbReference>
<dbReference type="InterPro" id="IPR027417">
    <property type="entry name" value="P-loop_NTPase"/>
</dbReference>
<reference evidence="7" key="1">
    <citation type="submission" date="2016-03" db="EMBL/GenBank/DDBJ databases">
        <title>Draft genome sequence of Rosellinia necatrix.</title>
        <authorList>
            <person name="Kanematsu S."/>
        </authorList>
    </citation>
    <scope>NUCLEOTIDE SEQUENCE [LARGE SCALE GENOMIC DNA]</scope>
    <source>
        <strain evidence="7">W97</strain>
    </source>
</reference>
<dbReference type="Pfam" id="PF17100">
    <property type="entry name" value="NACHT_N"/>
    <property type="match status" value="1"/>
</dbReference>
<sequence>MRFFSKIKRKLTQQAKDSFPRTSEATLPRESSDGARGPQSLDIDIRPQPSATHIVPPVTTVSYALETGTSSTADNGTSRPTPISHHDPLATQVASSNIWADAYKEFARREPDLANDYNTHLATVGSDDTILQMDFLSSSAAKSIVERLEKNREDNQWHVTFHGKDIKFRTQAEKLAKILVWCNSVVKDALSTQPHAALAWSGVSILFPLLTSATAQHEAMLSHFDAIHHVQIYWKAYLDTFPVEFRSIDNGIVTDLVELYSHILEYQARTICHLSSVQLSRLWQKVAGWNDWEKKASDVNRLSEHCKSRMDIAQAKETQQKCDQQLEQMYKSREALQQIYKILKEERKQQQNDRQERELLADLAADHEGYKNLNPKRVENTCGWFLEDSNFRSWRDCEESALLWISAGPGCGKSVLSRSLIDEWQLCTSAATSVVCYFFFKDGDDKRERSANAFSAILHQLFIQDLTGKFMGHALERHKNYGKALATNFSELWDILLDCAATPDAGEIVCVIDALDECKERERKTLIGKLKGFFSTTGQVSRRTCRLKFLVTSRPYDTIEQSIGSLLNSSCLRIDGDDHSTAINKDINHVIDAKIPEVIPHLSEDNRRRISERLKGMKNRTYLWLRLTFYIIEQSPSDYNRTSDVEALLESLPEEHSQAYERILDQKNSKHTRILFRLMLAATRPLSVDEANYALTLATAAAPLTSHAKVEESLWDVNLFKSTAKNFCGLLVDFHDSKLSFIHQTVREFLTESPQEGCKWNWRGRFNPPDCHNVMFLSCISYLSLPELYTPIQDTLPDEDIYPLFPYAAEHWPFHYGEQDESKCDEFLKEARKLCRLHGGKRIPWMRVHRMHQEAKRTDLAIAARSGLTRVVRAILDEDIDGGVDAEARNGDYSTALYLASVHGFPAIVEMLLDTKANVNVSFSGMSGTPLGAGMMNEDLGVVKLLFEKRGDQVEVTENVVRMIPEIEHGHEFAALLFKKGGKQVRIDSNVMRGVLANYDDWQETLATILEEEEVYVVEGALAAATEYFNGPRFMALLLEKWKAQVQVTEADMVTAAENSYACEMMTLLFEKLEEQVQITEAVMVAVVRSRSSFPMMALLLEKLGEKVPVTEAVMVAVVRIRYSLPMMALLLEKLGEKVPVTEAVMVAAVRSPHATEKLAFLLEKFGDRVQVTESVMIAATSNWDGKAITALLLQEKGEQIEVTEPVMVAAAENMWSGERIIALLLGVRKQIQVTEAVIVAAAGNIEIGERIIALLLQERGEQIRVTEPVMVKVAENNYRGGEILALLIKAGKQIQVTETVMVAAAHNWGEGKIVMALLLEERAQIRVTEPVMVAAAANTDGKEVIARIFEAGKQVQITEAVMVAAAGNWSGDKVITLFLEAGKPIQITEAVIVAAARNLMGDDVIAVLLKAGKQIELTKPVMVAAAGNSRGDKIIALLKRQV</sequence>
<dbReference type="Pfam" id="PF24883">
    <property type="entry name" value="NPHP3_N"/>
    <property type="match status" value="1"/>
</dbReference>
<dbReference type="EMBL" id="DF977458">
    <property type="protein sequence ID" value="GAP85649.2"/>
    <property type="molecule type" value="Genomic_DNA"/>
</dbReference>
<evidence type="ECO:0000256" key="4">
    <source>
        <dbReference type="SAM" id="MobiDB-lite"/>
    </source>
</evidence>
<dbReference type="PROSITE" id="PS50088">
    <property type="entry name" value="ANK_REPEAT"/>
    <property type="match status" value="1"/>
</dbReference>
<proteinExistence type="predicted"/>
<dbReference type="SUPFAM" id="SSF48403">
    <property type="entry name" value="Ankyrin repeat"/>
    <property type="match status" value="1"/>
</dbReference>
<dbReference type="InterPro" id="IPR031359">
    <property type="entry name" value="NACHT_N"/>
</dbReference>
<evidence type="ECO:0000313" key="7">
    <source>
        <dbReference type="EMBL" id="GAP85649.2"/>
    </source>
</evidence>
<dbReference type="PANTHER" id="PTHR10039:SF17">
    <property type="entry name" value="FUNGAL STAND N-TERMINAL GOODBYE DOMAIN-CONTAINING PROTEIN-RELATED"/>
    <property type="match status" value="1"/>
</dbReference>
<dbReference type="PANTHER" id="PTHR10039">
    <property type="entry name" value="AMELOGENIN"/>
    <property type="match status" value="1"/>
</dbReference>
<dbReference type="InterPro" id="IPR002110">
    <property type="entry name" value="Ankyrin_rpt"/>
</dbReference>
<gene>
    <name evidence="7" type="ORF">SAMD00023353_1300840</name>
</gene>
<evidence type="ECO:0000256" key="3">
    <source>
        <dbReference type="SAM" id="Coils"/>
    </source>
</evidence>
<name>A0A1W2TCI5_ROSNE</name>
<keyword evidence="8" id="KW-1185">Reference proteome</keyword>
<dbReference type="Pfam" id="PF12796">
    <property type="entry name" value="Ank_2"/>
    <property type="match status" value="1"/>
</dbReference>
<accession>A0A1W2TCI5</accession>
<evidence type="ECO:0000256" key="1">
    <source>
        <dbReference type="ARBA" id="ARBA00022737"/>
    </source>
</evidence>
<dbReference type="STRING" id="77044.A0A1W2TCI5"/>
<evidence type="ECO:0000256" key="2">
    <source>
        <dbReference type="PROSITE-ProRule" id="PRU00023"/>
    </source>
</evidence>
<feature type="coiled-coil region" evidence="3">
    <location>
        <begin position="326"/>
        <end position="360"/>
    </location>
</feature>
<feature type="domain" description="Nephrocystin 3-like N-terminal" evidence="6">
    <location>
        <begin position="380"/>
        <end position="554"/>
    </location>
</feature>
<dbReference type="SMART" id="SM00248">
    <property type="entry name" value="ANK"/>
    <property type="match status" value="3"/>
</dbReference>
<evidence type="ECO:0000259" key="5">
    <source>
        <dbReference type="Pfam" id="PF17100"/>
    </source>
</evidence>